<proteinExistence type="predicted"/>
<evidence type="ECO:0000313" key="3">
    <source>
        <dbReference type="Proteomes" id="UP000022311"/>
    </source>
</evidence>
<feature type="transmembrane region" description="Helical" evidence="1">
    <location>
        <begin position="9"/>
        <end position="28"/>
    </location>
</feature>
<accession>A0AAV3M5M4</accession>
<sequence length="160" mass="18740">MSNKKSVRTVWLLIVSTILVIMSGYFYYKNHTPIVPNCRATLKINISDDRSDLKGYYLLSIIPNEHDPDHHTFIMNGTISSNGKNYAISRKFYMKYVFQGGHFFSRVENIFIDPSDQAQDKIKIRGIPQQDQIYFVKIKRLSDKNYIFEENFPPLFICTI</sequence>
<gene>
    <name evidence="2" type="ORF">HMPREF1563_3885</name>
</gene>
<evidence type="ECO:0000256" key="1">
    <source>
        <dbReference type="SAM" id="Phobius"/>
    </source>
</evidence>
<keyword evidence="1" id="KW-1133">Transmembrane helix</keyword>
<dbReference type="EMBL" id="JALD01000043">
    <property type="protein sequence ID" value="EUD11157.1"/>
    <property type="molecule type" value="Genomic_DNA"/>
</dbReference>
<keyword evidence="1" id="KW-0472">Membrane</keyword>
<dbReference type="Proteomes" id="UP000022311">
    <property type="component" value="Unassembled WGS sequence"/>
</dbReference>
<name>A0AAV3M5M4_9GAMM</name>
<evidence type="ECO:0008006" key="4">
    <source>
        <dbReference type="Google" id="ProtNLM"/>
    </source>
</evidence>
<dbReference type="RefSeq" id="WP_036961918.1">
    <property type="nucleotide sequence ID" value="NZ_JALD01000043.1"/>
</dbReference>
<organism evidence="2 3">
    <name type="scientific">Providencia alcalifaciens 205/92</name>
    <dbReference type="NCBI Taxonomy" id="1256988"/>
    <lineage>
        <taxon>Bacteria</taxon>
        <taxon>Pseudomonadati</taxon>
        <taxon>Pseudomonadota</taxon>
        <taxon>Gammaproteobacteria</taxon>
        <taxon>Enterobacterales</taxon>
        <taxon>Morganellaceae</taxon>
        <taxon>Providencia</taxon>
    </lineage>
</organism>
<reference evidence="2 3" key="1">
    <citation type="submission" date="2014-01" db="EMBL/GenBank/DDBJ databases">
        <authorList>
            <person name="Durkin A.S."/>
            <person name="McCorrison J."/>
            <person name="Torralba M."/>
            <person name="Gillis M."/>
            <person name="Haft D.H."/>
            <person name="Methe B."/>
            <person name="Sutton G."/>
            <person name="Nelson K.E."/>
        </authorList>
    </citation>
    <scope>NUCLEOTIDE SEQUENCE [LARGE SCALE GENOMIC DNA]</scope>
    <source>
        <strain evidence="2 3">205/92</strain>
    </source>
</reference>
<comment type="caution">
    <text evidence="2">The sequence shown here is derived from an EMBL/GenBank/DDBJ whole genome shotgun (WGS) entry which is preliminary data.</text>
</comment>
<dbReference type="AlphaFoldDB" id="A0AAV3M5M4"/>
<evidence type="ECO:0000313" key="2">
    <source>
        <dbReference type="EMBL" id="EUD11157.1"/>
    </source>
</evidence>
<protein>
    <recommendedName>
        <fullName evidence="4">FidL-like membrane protein</fullName>
    </recommendedName>
</protein>
<keyword evidence="1" id="KW-0812">Transmembrane</keyword>